<keyword evidence="2 6" id="KW-0489">Methyltransferase</keyword>
<keyword evidence="4 6" id="KW-0949">S-adenosyl-L-methionine</keyword>
<dbReference type="CDD" id="cd02440">
    <property type="entry name" value="AdoMet_MTases"/>
    <property type="match status" value="1"/>
</dbReference>
<dbReference type="EC" id="2.1.1.223" evidence="6"/>
<sequence>MGFQCRQFYIKDDQCAMKVSTDSLILGSYVPLEEVSSVLDMGTGSGLLALMLAQRAPTAQVDAFDADPQAVAQAQANVAASPWPSRIKVEQACVSDWQGAYHYQRIVVNPPYFSGHLDSSSQQRQLARQGQVTPMAWLECALRNLALDGQLYWVLPVSQTELWGEIARGLGLKNCRTLQVKTTARKPVKLMIQGWQRGTPSEVVVEQLVIHAQGGDYSEAYRQLTGAFYLAGQY</sequence>
<gene>
    <name evidence="8" type="ORF">CWI80_11525</name>
</gene>
<dbReference type="GO" id="GO:0016430">
    <property type="term" value="F:tRNA (adenine-N6)-methyltransferase activity"/>
    <property type="evidence" value="ECO:0007669"/>
    <property type="project" value="UniProtKB-UniRule"/>
</dbReference>
<proteinExistence type="inferred from homology"/>
<accession>A0A432Z101</accession>
<name>A0A432Z101_9GAMM</name>
<dbReference type="Proteomes" id="UP000287022">
    <property type="component" value="Unassembled WGS sequence"/>
</dbReference>
<keyword evidence="3 6" id="KW-0808">Transferase</keyword>
<feature type="domain" description="Methyltransferase small" evidence="7">
    <location>
        <begin position="22"/>
        <end position="123"/>
    </location>
</feature>
<keyword evidence="5 6" id="KW-0819">tRNA processing</keyword>
<reference evidence="9" key="1">
    <citation type="journal article" date="2018" name="Front. Microbiol.">
        <title>Genome-Based Analysis Reveals the Taxonomy and Diversity of the Family Idiomarinaceae.</title>
        <authorList>
            <person name="Liu Y."/>
            <person name="Lai Q."/>
            <person name="Shao Z."/>
        </authorList>
    </citation>
    <scope>NUCLEOTIDE SEQUENCE [LARGE SCALE GENOMIC DNA]</scope>
    <source>
        <strain evidence="9">c121</strain>
    </source>
</reference>
<evidence type="ECO:0000313" key="8">
    <source>
        <dbReference type="EMBL" id="RUO69837.1"/>
    </source>
</evidence>
<dbReference type="GO" id="GO:0005737">
    <property type="term" value="C:cytoplasm"/>
    <property type="evidence" value="ECO:0007669"/>
    <property type="project" value="UniProtKB-SubCell"/>
</dbReference>
<dbReference type="Gene3D" id="3.40.50.150">
    <property type="entry name" value="Vaccinia Virus protein VP39"/>
    <property type="match status" value="1"/>
</dbReference>
<dbReference type="InterPro" id="IPR022882">
    <property type="entry name" value="tRNA_adenine-N6_MeTrfase"/>
</dbReference>
<dbReference type="SUPFAM" id="SSF53335">
    <property type="entry name" value="S-adenosyl-L-methionine-dependent methyltransferases"/>
    <property type="match status" value="1"/>
</dbReference>
<dbReference type="HAMAP" id="MF_01872">
    <property type="entry name" value="tRNA_methyltr_YfiC"/>
    <property type="match status" value="1"/>
</dbReference>
<evidence type="ECO:0000256" key="1">
    <source>
        <dbReference type="ARBA" id="ARBA00022490"/>
    </source>
</evidence>
<dbReference type="STRING" id="1122124.GCA_000423165_02181"/>
<dbReference type="EMBL" id="PIQE01000004">
    <property type="protein sequence ID" value="RUO69837.1"/>
    <property type="molecule type" value="Genomic_DNA"/>
</dbReference>
<keyword evidence="1 6" id="KW-0963">Cytoplasm</keyword>
<comment type="similarity">
    <text evidence="6">Belongs to the methyltransferase superfamily. tRNA (adenine-N(6)-)-methyltransferase family.</text>
</comment>
<dbReference type="InterPro" id="IPR029063">
    <property type="entry name" value="SAM-dependent_MTases_sf"/>
</dbReference>
<dbReference type="Pfam" id="PF05175">
    <property type="entry name" value="MTS"/>
    <property type="match status" value="1"/>
</dbReference>
<comment type="function">
    <text evidence="6">Specifically methylates the adenine in position 37 of tRNA(1)(Val) (anticodon cmo5UAC).</text>
</comment>
<dbReference type="GO" id="GO:0003676">
    <property type="term" value="F:nucleic acid binding"/>
    <property type="evidence" value="ECO:0007669"/>
    <property type="project" value="InterPro"/>
</dbReference>
<evidence type="ECO:0000256" key="2">
    <source>
        <dbReference type="ARBA" id="ARBA00022603"/>
    </source>
</evidence>
<dbReference type="GO" id="GO:0032259">
    <property type="term" value="P:methylation"/>
    <property type="evidence" value="ECO:0007669"/>
    <property type="project" value="UniProtKB-KW"/>
</dbReference>
<dbReference type="PANTHER" id="PTHR47739:SF1">
    <property type="entry name" value="TRNA1(VAL) (ADENINE(37)-N6)-METHYLTRANSFERASE"/>
    <property type="match status" value="1"/>
</dbReference>
<dbReference type="InterPro" id="IPR007848">
    <property type="entry name" value="Small_mtfrase_dom"/>
</dbReference>
<dbReference type="GO" id="GO:0008033">
    <property type="term" value="P:tRNA processing"/>
    <property type="evidence" value="ECO:0007669"/>
    <property type="project" value="UniProtKB-UniRule"/>
</dbReference>
<dbReference type="AlphaFoldDB" id="A0A432Z101"/>
<dbReference type="PANTHER" id="PTHR47739">
    <property type="entry name" value="TRNA1(VAL) (ADENINE(37)-N6)-METHYLTRANSFERASE"/>
    <property type="match status" value="1"/>
</dbReference>
<protein>
    <recommendedName>
        <fullName evidence="6">tRNA1(Val) (adenine(37)-N6)-methyltransferase</fullName>
        <ecNumber evidence="6">2.1.1.223</ecNumber>
    </recommendedName>
    <alternativeName>
        <fullName evidence="6">tRNA m6A37 methyltransferase</fullName>
    </alternativeName>
</protein>
<comment type="catalytic activity">
    <reaction evidence="6">
        <text>adenosine(37) in tRNA1(Val) + S-adenosyl-L-methionine = N(6)-methyladenosine(37) in tRNA1(Val) + S-adenosyl-L-homocysteine + H(+)</text>
        <dbReference type="Rhea" id="RHEA:43160"/>
        <dbReference type="Rhea" id="RHEA-COMP:10369"/>
        <dbReference type="Rhea" id="RHEA-COMP:10370"/>
        <dbReference type="ChEBI" id="CHEBI:15378"/>
        <dbReference type="ChEBI" id="CHEBI:57856"/>
        <dbReference type="ChEBI" id="CHEBI:59789"/>
        <dbReference type="ChEBI" id="CHEBI:74411"/>
        <dbReference type="ChEBI" id="CHEBI:74449"/>
        <dbReference type="EC" id="2.1.1.223"/>
    </reaction>
</comment>
<evidence type="ECO:0000313" key="9">
    <source>
        <dbReference type="Proteomes" id="UP000287022"/>
    </source>
</evidence>
<comment type="subcellular location">
    <subcellularLocation>
        <location evidence="6">Cytoplasm</location>
    </subcellularLocation>
</comment>
<dbReference type="PROSITE" id="PS00092">
    <property type="entry name" value="N6_MTASE"/>
    <property type="match status" value="1"/>
</dbReference>
<dbReference type="InterPro" id="IPR050210">
    <property type="entry name" value="tRNA_Adenine-N(6)_MTase"/>
</dbReference>
<evidence type="ECO:0000256" key="3">
    <source>
        <dbReference type="ARBA" id="ARBA00022679"/>
    </source>
</evidence>
<evidence type="ECO:0000259" key="7">
    <source>
        <dbReference type="Pfam" id="PF05175"/>
    </source>
</evidence>
<organism evidence="8 9">
    <name type="scientific">Pseudidiomarina sediminum</name>
    <dbReference type="NCBI Taxonomy" id="431675"/>
    <lineage>
        <taxon>Bacteria</taxon>
        <taxon>Pseudomonadati</taxon>
        <taxon>Pseudomonadota</taxon>
        <taxon>Gammaproteobacteria</taxon>
        <taxon>Alteromonadales</taxon>
        <taxon>Idiomarinaceae</taxon>
        <taxon>Pseudidiomarina</taxon>
    </lineage>
</organism>
<evidence type="ECO:0000256" key="4">
    <source>
        <dbReference type="ARBA" id="ARBA00022691"/>
    </source>
</evidence>
<comment type="caution">
    <text evidence="8">The sequence shown here is derived from an EMBL/GenBank/DDBJ whole genome shotgun (WGS) entry which is preliminary data.</text>
</comment>
<evidence type="ECO:0000256" key="5">
    <source>
        <dbReference type="ARBA" id="ARBA00022694"/>
    </source>
</evidence>
<keyword evidence="9" id="KW-1185">Reference proteome</keyword>
<evidence type="ECO:0000256" key="6">
    <source>
        <dbReference type="HAMAP-Rule" id="MF_01872"/>
    </source>
</evidence>
<dbReference type="InterPro" id="IPR002052">
    <property type="entry name" value="DNA_methylase_N6_adenine_CS"/>
</dbReference>